<keyword evidence="4" id="KW-0732">Signal</keyword>
<keyword evidence="7" id="KW-0449">Lipoprotein</keyword>
<evidence type="ECO:0000256" key="1">
    <source>
        <dbReference type="ARBA" id="ARBA00004635"/>
    </source>
</evidence>
<evidence type="ECO:0000256" key="5">
    <source>
        <dbReference type="ARBA" id="ARBA00023136"/>
    </source>
</evidence>
<evidence type="ECO:0000313" key="10">
    <source>
        <dbReference type="EMBL" id="OCA81371.1"/>
    </source>
</evidence>
<gene>
    <name evidence="10" type="ORF">A8F95_16590</name>
</gene>
<keyword evidence="11" id="KW-1185">Reference proteome</keyword>
<dbReference type="InterPro" id="IPR057336">
    <property type="entry name" value="GerAC_N"/>
</dbReference>
<keyword evidence="3" id="KW-0309">Germination</keyword>
<dbReference type="EMBL" id="MAYT01000031">
    <property type="protein sequence ID" value="OCA81371.1"/>
    <property type="molecule type" value="Genomic_DNA"/>
</dbReference>
<dbReference type="PANTHER" id="PTHR35789:SF1">
    <property type="entry name" value="SPORE GERMINATION PROTEIN B3"/>
    <property type="match status" value="1"/>
</dbReference>
<evidence type="ECO:0000313" key="11">
    <source>
        <dbReference type="Proteomes" id="UP000092578"/>
    </source>
</evidence>
<dbReference type="InterPro" id="IPR008844">
    <property type="entry name" value="Spore_GerAC-like"/>
</dbReference>
<dbReference type="InterPro" id="IPR038501">
    <property type="entry name" value="Spore_GerAC_C_sf"/>
</dbReference>
<dbReference type="AlphaFoldDB" id="A0A1B9AC32"/>
<dbReference type="GO" id="GO:0016020">
    <property type="term" value="C:membrane"/>
    <property type="evidence" value="ECO:0007669"/>
    <property type="project" value="UniProtKB-SubCell"/>
</dbReference>
<proteinExistence type="inferred from homology"/>
<dbReference type="NCBIfam" id="TIGR02887">
    <property type="entry name" value="spore_ger_x_C"/>
    <property type="match status" value="1"/>
</dbReference>
<protein>
    <submittedName>
        <fullName evidence="10">Uncharacterized protein</fullName>
    </submittedName>
</protein>
<dbReference type="Proteomes" id="UP000092578">
    <property type="component" value="Unassembled WGS sequence"/>
</dbReference>
<dbReference type="GO" id="GO:0009847">
    <property type="term" value="P:spore germination"/>
    <property type="evidence" value="ECO:0007669"/>
    <property type="project" value="InterPro"/>
</dbReference>
<feature type="domain" description="Spore germination GerAC-like C-terminal" evidence="8">
    <location>
        <begin position="197"/>
        <end position="355"/>
    </location>
</feature>
<keyword evidence="5" id="KW-0472">Membrane</keyword>
<sequence length="358" mass="40871">MKKALFWTVIAAILLFNYNLETKVLEDIQIITATGYDYVDKDTLRGTTDAPFYPQGQDVKPINASFTASGHTIHNIRQQNQREAQRNLGAGRLQSFLINKEVAKHGVKHLIDPLGRSTYIGRDIKLAVVDGSTEKLLTADYSNSQVTSRYLSDLLEESISRLAPETELHTFLAQLDGFGQEPFLPIIKQRDDHIRYMGLALFKDDKYVDELSVQDGYTFKMLHEKFKHGIYEIKYKNAYIAIENLQSKVQYSVSGTAAKPRVTIYVTLRGKVQEGYGLTLHTKAKVHAVEKEWRKEMTTKAEKLIRKLQTLRTDSLGVGERVRSHFRHFPKSSWENLYPNVPIHVEVETNIVNTGIIE</sequence>
<evidence type="ECO:0000256" key="3">
    <source>
        <dbReference type="ARBA" id="ARBA00022544"/>
    </source>
</evidence>
<comment type="caution">
    <text evidence="10">The sequence shown here is derived from an EMBL/GenBank/DDBJ whole genome shotgun (WGS) entry which is preliminary data.</text>
</comment>
<evidence type="ECO:0000256" key="4">
    <source>
        <dbReference type="ARBA" id="ARBA00022729"/>
    </source>
</evidence>
<evidence type="ECO:0000256" key="6">
    <source>
        <dbReference type="ARBA" id="ARBA00023139"/>
    </source>
</evidence>
<evidence type="ECO:0000256" key="2">
    <source>
        <dbReference type="ARBA" id="ARBA00007886"/>
    </source>
</evidence>
<evidence type="ECO:0000256" key="7">
    <source>
        <dbReference type="ARBA" id="ARBA00023288"/>
    </source>
</evidence>
<organism evidence="10 11">
    <name type="scientific">Pseudobacillus wudalianchiensis</name>
    <dbReference type="NCBI Taxonomy" id="1743143"/>
    <lineage>
        <taxon>Bacteria</taxon>
        <taxon>Bacillati</taxon>
        <taxon>Bacillota</taxon>
        <taxon>Bacilli</taxon>
        <taxon>Bacillales</taxon>
        <taxon>Bacillaceae</taxon>
        <taxon>Pseudobacillus</taxon>
    </lineage>
</organism>
<feature type="domain" description="Spore germination protein N-terminal" evidence="9">
    <location>
        <begin position="23"/>
        <end position="188"/>
    </location>
</feature>
<dbReference type="RefSeq" id="WP_065412195.1">
    <property type="nucleotide sequence ID" value="NZ_MAYT01000031.1"/>
</dbReference>
<dbReference type="Pfam" id="PF25198">
    <property type="entry name" value="Spore_GerAC_N"/>
    <property type="match status" value="1"/>
</dbReference>
<dbReference type="InterPro" id="IPR046953">
    <property type="entry name" value="Spore_GerAC-like_C"/>
</dbReference>
<dbReference type="Pfam" id="PF05504">
    <property type="entry name" value="Spore_GerAC"/>
    <property type="match status" value="1"/>
</dbReference>
<accession>A0A1B9AC32</accession>
<dbReference type="Gene3D" id="3.30.300.210">
    <property type="entry name" value="Nutrient germinant receptor protein C, domain 3"/>
    <property type="match status" value="1"/>
</dbReference>
<evidence type="ECO:0000259" key="8">
    <source>
        <dbReference type="Pfam" id="PF05504"/>
    </source>
</evidence>
<reference evidence="11" key="1">
    <citation type="submission" date="2016-05" db="EMBL/GenBank/DDBJ databases">
        <authorList>
            <person name="Liu B."/>
            <person name="Wang J."/>
            <person name="Zhu Y."/>
            <person name="Liu G."/>
            <person name="Chen Q."/>
            <person name="Chen Z."/>
            <person name="Lan J."/>
            <person name="Che J."/>
            <person name="Ge C."/>
            <person name="Shi H."/>
            <person name="Pan Z."/>
            <person name="Liu X."/>
        </authorList>
    </citation>
    <scope>NUCLEOTIDE SEQUENCE [LARGE SCALE GENOMIC DNA]</scope>
    <source>
        <strain evidence="11">FJAT-27215</strain>
    </source>
</reference>
<comment type="subcellular location">
    <subcellularLocation>
        <location evidence="1">Membrane</location>
        <topology evidence="1">Lipid-anchor</topology>
    </subcellularLocation>
</comment>
<keyword evidence="6" id="KW-0564">Palmitate</keyword>
<name>A0A1B9AC32_9BACI</name>
<comment type="similarity">
    <text evidence="2">Belongs to the GerABKC lipoprotein family.</text>
</comment>
<evidence type="ECO:0000259" key="9">
    <source>
        <dbReference type="Pfam" id="PF25198"/>
    </source>
</evidence>
<dbReference type="PANTHER" id="PTHR35789">
    <property type="entry name" value="SPORE GERMINATION PROTEIN B3"/>
    <property type="match status" value="1"/>
</dbReference>